<feature type="signal peptide" evidence="1">
    <location>
        <begin position="1"/>
        <end position="22"/>
    </location>
</feature>
<proteinExistence type="predicted"/>
<keyword evidence="1" id="KW-0732">Signal</keyword>
<name>A0A9D4HSF7_DREPO</name>
<reference evidence="2" key="2">
    <citation type="submission" date="2020-11" db="EMBL/GenBank/DDBJ databases">
        <authorList>
            <person name="McCartney M.A."/>
            <person name="Auch B."/>
            <person name="Kono T."/>
            <person name="Mallez S."/>
            <person name="Becker A."/>
            <person name="Gohl D.M."/>
            <person name="Silverstein K.A.T."/>
            <person name="Koren S."/>
            <person name="Bechman K.B."/>
            <person name="Herman A."/>
            <person name="Abrahante J.E."/>
            <person name="Garbe J."/>
        </authorList>
    </citation>
    <scope>NUCLEOTIDE SEQUENCE</scope>
    <source>
        <strain evidence="2">Duluth1</strain>
        <tissue evidence="2">Whole animal</tissue>
    </source>
</reference>
<comment type="caution">
    <text evidence="2">The sequence shown here is derived from an EMBL/GenBank/DDBJ whole genome shotgun (WGS) entry which is preliminary data.</text>
</comment>
<evidence type="ECO:0000313" key="3">
    <source>
        <dbReference type="Proteomes" id="UP000828390"/>
    </source>
</evidence>
<accession>A0A9D4HSF7</accession>
<evidence type="ECO:0000313" key="2">
    <source>
        <dbReference type="EMBL" id="KAH3729386.1"/>
    </source>
</evidence>
<dbReference type="Proteomes" id="UP000828390">
    <property type="component" value="Unassembled WGS sequence"/>
</dbReference>
<protein>
    <recommendedName>
        <fullName evidence="4">Secreted protein</fullName>
    </recommendedName>
</protein>
<reference evidence="2" key="1">
    <citation type="journal article" date="2019" name="bioRxiv">
        <title>The Genome of the Zebra Mussel, Dreissena polymorpha: A Resource for Invasive Species Research.</title>
        <authorList>
            <person name="McCartney M.A."/>
            <person name="Auch B."/>
            <person name="Kono T."/>
            <person name="Mallez S."/>
            <person name="Zhang Y."/>
            <person name="Obille A."/>
            <person name="Becker A."/>
            <person name="Abrahante J.E."/>
            <person name="Garbe J."/>
            <person name="Badalamenti J.P."/>
            <person name="Herman A."/>
            <person name="Mangelson H."/>
            <person name="Liachko I."/>
            <person name="Sullivan S."/>
            <person name="Sone E.D."/>
            <person name="Koren S."/>
            <person name="Silverstein K.A.T."/>
            <person name="Beckman K.B."/>
            <person name="Gohl D.M."/>
        </authorList>
    </citation>
    <scope>NUCLEOTIDE SEQUENCE</scope>
    <source>
        <strain evidence="2">Duluth1</strain>
        <tissue evidence="2">Whole animal</tissue>
    </source>
</reference>
<keyword evidence="3" id="KW-1185">Reference proteome</keyword>
<feature type="chain" id="PRO_5038956312" description="Secreted protein" evidence="1">
    <location>
        <begin position="23"/>
        <end position="150"/>
    </location>
</feature>
<evidence type="ECO:0000256" key="1">
    <source>
        <dbReference type="SAM" id="SignalP"/>
    </source>
</evidence>
<organism evidence="2 3">
    <name type="scientific">Dreissena polymorpha</name>
    <name type="common">Zebra mussel</name>
    <name type="synonym">Mytilus polymorpha</name>
    <dbReference type="NCBI Taxonomy" id="45954"/>
    <lineage>
        <taxon>Eukaryota</taxon>
        <taxon>Metazoa</taxon>
        <taxon>Spiralia</taxon>
        <taxon>Lophotrochozoa</taxon>
        <taxon>Mollusca</taxon>
        <taxon>Bivalvia</taxon>
        <taxon>Autobranchia</taxon>
        <taxon>Heteroconchia</taxon>
        <taxon>Euheterodonta</taxon>
        <taxon>Imparidentia</taxon>
        <taxon>Neoheterodontei</taxon>
        <taxon>Myida</taxon>
        <taxon>Dreissenoidea</taxon>
        <taxon>Dreissenidae</taxon>
        <taxon>Dreissena</taxon>
    </lineage>
</organism>
<gene>
    <name evidence="2" type="ORF">DPMN_055354</name>
</gene>
<dbReference type="AlphaFoldDB" id="A0A9D4HSF7"/>
<sequence length="150" mass="16587">MFHKYIWAKLLVLTSLLLDNATLQIWTGHFYYRNSGSPGPSRFANAGRPGRTGMILTLFRGAAPVEAVNPDWLRFIPLSPRPGIAPLSSCPGRAPVYRNTTGTHRGYTGIRLRQSYGNAPVLPRSTPVMPRRNPVNAGGVPAERRFTYVP</sequence>
<evidence type="ECO:0008006" key="4">
    <source>
        <dbReference type="Google" id="ProtNLM"/>
    </source>
</evidence>
<dbReference type="EMBL" id="JAIWYP010000012">
    <property type="protein sequence ID" value="KAH3729386.1"/>
    <property type="molecule type" value="Genomic_DNA"/>
</dbReference>